<dbReference type="InterPro" id="IPR011009">
    <property type="entry name" value="Kinase-like_dom_sf"/>
</dbReference>
<comment type="caution">
    <text evidence="1">The sequence shown here is derived from an EMBL/GenBank/DDBJ whole genome shotgun (WGS) entry which is preliminary data.</text>
</comment>
<dbReference type="Gene3D" id="1.10.510.10">
    <property type="entry name" value="Transferase(Phosphotransferase) domain 1"/>
    <property type="match status" value="1"/>
</dbReference>
<dbReference type="EMBL" id="BIFS01000002">
    <property type="protein sequence ID" value="GCE24515.1"/>
    <property type="molecule type" value="Genomic_DNA"/>
</dbReference>
<evidence type="ECO:0000313" key="2">
    <source>
        <dbReference type="Proteomes" id="UP000287188"/>
    </source>
</evidence>
<dbReference type="SUPFAM" id="SSF56112">
    <property type="entry name" value="Protein kinase-like (PK-like)"/>
    <property type="match status" value="1"/>
</dbReference>
<organism evidence="1 2">
    <name type="scientific">Dictyobacter kobayashii</name>
    <dbReference type="NCBI Taxonomy" id="2014872"/>
    <lineage>
        <taxon>Bacteria</taxon>
        <taxon>Bacillati</taxon>
        <taxon>Chloroflexota</taxon>
        <taxon>Ktedonobacteria</taxon>
        <taxon>Ktedonobacterales</taxon>
        <taxon>Dictyobacteraceae</taxon>
        <taxon>Dictyobacter</taxon>
    </lineage>
</organism>
<evidence type="ECO:0008006" key="3">
    <source>
        <dbReference type="Google" id="ProtNLM"/>
    </source>
</evidence>
<protein>
    <recommendedName>
        <fullName evidence="3">Protein kinase domain-containing protein</fullName>
    </recommendedName>
</protein>
<reference evidence="2" key="1">
    <citation type="submission" date="2018-12" db="EMBL/GenBank/DDBJ databases">
        <title>Tengunoibacter tsumagoiensis gen. nov., sp. nov., Dictyobacter kobayashii sp. nov., D. alpinus sp. nov., and D. joshuensis sp. nov. and description of Dictyobacteraceae fam. nov. within the order Ktedonobacterales isolated from Tengu-no-mugimeshi.</title>
        <authorList>
            <person name="Wang C.M."/>
            <person name="Zheng Y."/>
            <person name="Sakai Y."/>
            <person name="Toyoda A."/>
            <person name="Minakuchi Y."/>
            <person name="Abe K."/>
            <person name="Yokota A."/>
            <person name="Yabe S."/>
        </authorList>
    </citation>
    <scope>NUCLEOTIDE SEQUENCE [LARGE SCALE GENOMIC DNA]</scope>
    <source>
        <strain evidence="2">Uno11</strain>
    </source>
</reference>
<gene>
    <name evidence="1" type="ORF">KDK_83150</name>
</gene>
<proteinExistence type="predicted"/>
<dbReference type="Proteomes" id="UP000287188">
    <property type="component" value="Unassembled WGS sequence"/>
</dbReference>
<accession>A0A402AZM2</accession>
<dbReference type="AlphaFoldDB" id="A0A402AZM2"/>
<name>A0A402AZM2_9CHLR</name>
<evidence type="ECO:0000313" key="1">
    <source>
        <dbReference type="EMBL" id="GCE24515.1"/>
    </source>
</evidence>
<sequence length="159" mass="18485">MRLSRAKLFREILSMRLCLSPDIGISSRERLITQSRNDYSLCFHQSNIAVKNLFDCRTDQFAVSVILYQMLTGEFPYSQYPNVNPRVPVIPPERINKNVGTELSHIVMKGLSLDKNQRYDTSQAWLQAYLSIEEKFKAQNHQSPLTPVLTPWQKFMSIF</sequence>
<keyword evidence="2" id="KW-1185">Reference proteome</keyword>